<protein>
    <submittedName>
        <fullName evidence="7">Cytochrome c oxidase subunit IV</fullName>
    </submittedName>
</protein>
<dbReference type="EMBL" id="CP026925">
    <property type="protein sequence ID" value="AVH44475.1"/>
    <property type="molecule type" value="Genomic_DNA"/>
</dbReference>
<keyword evidence="5 6" id="KW-0472">Membrane</keyword>
<dbReference type="InterPro" id="IPR005171">
    <property type="entry name" value="Cyt_c_oxidase_su4_prok"/>
</dbReference>
<dbReference type="Proteomes" id="UP000237717">
    <property type="component" value="Chromosome II"/>
</dbReference>
<evidence type="ECO:0000313" key="8">
    <source>
        <dbReference type="Proteomes" id="UP000237717"/>
    </source>
</evidence>
<reference evidence="7 8" key="1">
    <citation type="submission" date="2018-02" db="EMBL/GenBank/DDBJ databases">
        <title>Complete genome sequence of Agrobacterium tumefaciens 1D1609.</title>
        <authorList>
            <person name="Cho S.-T."/>
            <person name="Haryono M."/>
            <person name="Chang H.-H."/>
            <person name="Santos M.N."/>
            <person name="Lai E.-M."/>
            <person name="Kuo C.-H."/>
        </authorList>
    </citation>
    <scope>NUCLEOTIDE SEQUENCE [LARGE SCALE GENOMIC DNA]</scope>
    <source>
        <strain evidence="7 8">1D1609</strain>
    </source>
</reference>
<feature type="transmembrane region" description="Helical" evidence="6">
    <location>
        <begin position="71"/>
        <end position="92"/>
    </location>
</feature>
<comment type="subcellular location">
    <subcellularLocation>
        <location evidence="1">Cell membrane</location>
        <topology evidence="1">Multi-pass membrane protein</topology>
    </subcellularLocation>
</comment>
<sequence length="110" mass="12465">MAQQQSQQGQQHPIRLYMVVWGLLFVLSAFSYMVDYLGIQSYPRWSLIILFMILKAGLIMAIFMHMAWERLVLVYAILLPPVLVLVFAALMASESSYTALTRVTFMGAGS</sequence>
<evidence type="ECO:0000256" key="2">
    <source>
        <dbReference type="ARBA" id="ARBA00022475"/>
    </source>
</evidence>
<evidence type="ECO:0000256" key="4">
    <source>
        <dbReference type="ARBA" id="ARBA00022989"/>
    </source>
</evidence>
<name>A0A2L2LJG1_AGRTU</name>
<dbReference type="RefSeq" id="WP_065654931.1">
    <property type="nucleotide sequence ID" value="NZ_CP026925.1"/>
</dbReference>
<gene>
    <name evidence="7" type="ORF">At1D1609_44330</name>
</gene>
<proteinExistence type="predicted"/>
<feature type="transmembrane region" description="Helical" evidence="6">
    <location>
        <begin position="14"/>
        <end position="33"/>
    </location>
</feature>
<dbReference type="AlphaFoldDB" id="A0A2L2LJG1"/>
<evidence type="ECO:0000256" key="3">
    <source>
        <dbReference type="ARBA" id="ARBA00022692"/>
    </source>
</evidence>
<evidence type="ECO:0000313" key="7">
    <source>
        <dbReference type="EMBL" id="AVH44475.1"/>
    </source>
</evidence>
<evidence type="ECO:0000256" key="1">
    <source>
        <dbReference type="ARBA" id="ARBA00004651"/>
    </source>
</evidence>
<dbReference type="GO" id="GO:0005886">
    <property type="term" value="C:plasma membrane"/>
    <property type="evidence" value="ECO:0007669"/>
    <property type="project" value="UniProtKB-SubCell"/>
</dbReference>
<evidence type="ECO:0000256" key="6">
    <source>
        <dbReference type="SAM" id="Phobius"/>
    </source>
</evidence>
<accession>A0A2L2LJG1</accession>
<organism evidence="7 8">
    <name type="scientific">Agrobacterium tumefaciens</name>
    <dbReference type="NCBI Taxonomy" id="358"/>
    <lineage>
        <taxon>Bacteria</taxon>
        <taxon>Pseudomonadati</taxon>
        <taxon>Pseudomonadota</taxon>
        <taxon>Alphaproteobacteria</taxon>
        <taxon>Hyphomicrobiales</taxon>
        <taxon>Rhizobiaceae</taxon>
        <taxon>Rhizobium/Agrobacterium group</taxon>
        <taxon>Agrobacterium</taxon>
        <taxon>Agrobacterium tumefaciens complex</taxon>
    </lineage>
</organism>
<dbReference type="Pfam" id="PF03626">
    <property type="entry name" value="COX4_pro"/>
    <property type="match status" value="1"/>
</dbReference>
<keyword evidence="2" id="KW-1003">Cell membrane</keyword>
<feature type="transmembrane region" description="Helical" evidence="6">
    <location>
        <begin position="45"/>
        <end position="64"/>
    </location>
</feature>
<keyword evidence="3 6" id="KW-0812">Transmembrane</keyword>
<evidence type="ECO:0000256" key="5">
    <source>
        <dbReference type="ARBA" id="ARBA00023136"/>
    </source>
</evidence>
<keyword evidence="4 6" id="KW-1133">Transmembrane helix</keyword>